<dbReference type="OrthoDB" id="2225686at2759"/>
<sequence>MSDQGSVEVHQHNGDIVNSVVGSNIGTDARVTINSQARPNPPSATSSQNHFYLVDLGETTHQTIWEVNNIPVALQFRKYQEAVLRGAKEQGLDMERHAQQLLALSHIMLLKPSQNDAKAVAIYGCDRLKATQRNYIEQFCKASEV</sequence>
<organism evidence="1 2">
    <name type="scientific">Apophysomyces ossiformis</name>
    <dbReference type="NCBI Taxonomy" id="679940"/>
    <lineage>
        <taxon>Eukaryota</taxon>
        <taxon>Fungi</taxon>
        <taxon>Fungi incertae sedis</taxon>
        <taxon>Mucoromycota</taxon>
        <taxon>Mucoromycotina</taxon>
        <taxon>Mucoromycetes</taxon>
        <taxon>Mucorales</taxon>
        <taxon>Mucorineae</taxon>
        <taxon>Mucoraceae</taxon>
        <taxon>Apophysomyces</taxon>
    </lineage>
</organism>
<evidence type="ECO:0000313" key="1">
    <source>
        <dbReference type="EMBL" id="KAF7721478.1"/>
    </source>
</evidence>
<name>A0A8H7BL38_9FUNG</name>
<dbReference type="EMBL" id="JABAYA010000261">
    <property type="protein sequence ID" value="KAF7721478.1"/>
    <property type="molecule type" value="Genomic_DNA"/>
</dbReference>
<accession>A0A8H7BL38</accession>
<evidence type="ECO:0000313" key="2">
    <source>
        <dbReference type="Proteomes" id="UP000605846"/>
    </source>
</evidence>
<dbReference type="AlphaFoldDB" id="A0A8H7BL38"/>
<proteinExistence type="predicted"/>
<reference evidence="1" key="1">
    <citation type="submission" date="2020-01" db="EMBL/GenBank/DDBJ databases">
        <title>Genome Sequencing of Three Apophysomyces-Like Fungal Strains Confirms a Novel Fungal Genus in the Mucoromycota with divergent Burkholderia-like Endosymbiotic Bacteria.</title>
        <authorList>
            <person name="Stajich J.E."/>
            <person name="Macias A.M."/>
            <person name="Carter-House D."/>
            <person name="Lovett B."/>
            <person name="Kasson L.R."/>
            <person name="Berry K."/>
            <person name="Grigoriev I."/>
            <person name="Chang Y."/>
            <person name="Spatafora J."/>
            <person name="Kasson M.T."/>
        </authorList>
    </citation>
    <scope>NUCLEOTIDE SEQUENCE</scope>
    <source>
        <strain evidence="1">NRRL A-21654</strain>
    </source>
</reference>
<protein>
    <submittedName>
        <fullName evidence="1">Uncharacterized protein</fullName>
    </submittedName>
</protein>
<gene>
    <name evidence="1" type="ORF">EC973_004635</name>
</gene>
<comment type="caution">
    <text evidence="1">The sequence shown here is derived from an EMBL/GenBank/DDBJ whole genome shotgun (WGS) entry which is preliminary data.</text>
</comment>
<keyword evidence="2" id="KW-1185">Reference proteome</keyword>
<dbReference type="Proteomes" id="UP000605846">
    <property type="component" value="Unassembled WGS sequence"/>
</dbReference>